<dbReference type="Gene3D" id="3.30.160.60">
    <property type="entry name" value="Classic Zinc Finger"/>
    <property type="match status" value="4"/>
</dbReference>
<feature type="domain" description="C2H2-type" evidence="12">
    <location>
        <begin position="455"/>
        <end position="482"/>
    </location>
</feature>
<evidence type="ECO:0000259" key="12">
    <source>
        <dbReference type="PROSITE" id="PS50157"/>
    </source>
</evidence>
<dbReference type="InterPro" id="IPR013087">
    <property type="entry name" value="Znf_C2H2_type"/>
</dbReference>
<dbReference type="STRING" id="151549.A0A4C1VUF1"/>
<accession>A0A4C1VUF1</accession>
<evidence type="ECO:0000313" key="15">
    <source>
        <dbReference type="Proteomes" id="UP000299102"/>
    </source>
</evidence>
<dbReference type="Pfam" id="PF13894">
    <property type="entry name" value="zf-C2H2_4"/>
    <property type="match status" value="1"/>
</dbReference>
<dbReference type="SMART" id="SM00868">
    <property type="entry name" value="zf-AD"/>
    <property type="match status" value="1"/>
</dbReference>
<dbReference type="FunFam" id="3.30.160.60:FF:000446">
    <property type="entry name" value="Zinc finger protein"/>
    <property type="match status" value="1"/>
</dbReference>
<feature type="domain" description="C2H2-type" evidence="12">
    <location>
        <begin position="339"/>
        <end position="366"/>
    </location>
</feature>
<evidence type="ECO:0000256" key="2">
    <source>
        <dbReference type="ARBA" id="ARBA00022723"/>
    </source>
</evidence>
<feature type="binding site" evidence="10">
    <location>
        <position position="13"/>
    </location>
    <ligand>
        <name>Zn(2+)</name>
        <dbReference type="ChEBI" id="CHEBI:29105"/>
    </ligand>
</feature>
<dbReference type="InterPro" id="IPR036236">
    <property type="entry name" value="Znf_C2H2_sf"/>
</dbReference>
<feature type="region of interest" description="Disordered" evidence="11">
    <location>
        <begin position="156"/>
        <end position="192"/>
    </location>
</feature>
<keyword evidence="8" id="KW-0539">Nucleus</keyword>
<gene>
    <name evidence="14" type="primary">ZNF778</name>
    <name evidence="14" type="ORF">EVAR_23396_1</name>
</gene>
<organism evidence="14 15">
    <name type="scientific">Eumeta variegata</name>
    <name type="common">Bagworm moth</name>
    <name type="synonym">Eumeta japonica</name>
    <dbReference type="NCBI Taxonomy" id="151549"/>
    <lineage>
        <taxon>Eukaryota</taxon>
        <taxon>Metazoa</taxon>
        <taxon>Ecdysozoa</taxon>
        <taxon>Arthropoda</taxon>
        <taxon>Hexapoda</taxon>
        <taxon>Insecta</taxon>
        <taxon>Pterygota</taxon>
        <taxon>Neoptera</taxon>
        <taxon>Endopterygota</taxon>
        <taxon>Lepidoptera</taxon>
        <taxon>Glossata</taxon>
        <taxon>Ditrysia</taxon>
        <taxon>Tineoidea</taxon>
        <taxon>Psychidae</taxon>
        <taxon>Oiketicinae</taxon>
        <taxon>Eumeta</taxon>
    </lineage>
</organism>
<dbReference type="GO" id="GO:0008270">
    <property type="term" value="F:zinc ion binding"/>
    <property type="evidence" value="ECO:0007669"/>
    <property type="project" value="UniProtKB-UniRule"/>
</dbReference>
<dbReference type="PANTHER" id="PTHR24379:SF121">
    <property type="entry name" value="C2H2-TYPE DOMAIN-CONTAINING PROTEIN"/>
    <property type="match status" value="1"/>
</dbReference>
<dbReference type="InterPro" id="IPR012934">
    <property type="entry name" value="Znf_AD"/>
</dbReference>
<dbReference type="GO" id="GO:0005634">
    <property type="term" value="C:nucleus"/>
    <property type="evidence" value="ECO:0007669"/>
    <property type="project" value="InterPro"/>
</dbReference>
<dbReference type="Pfam" id="PF07776">
    <property type="entry name" value="zf-AD"/>
    <property type="match status" value="1"/>
</dbReference>
<evidence type="ECO:0000256" key="8">
    <source>
        <dbReference type="ARBA" id="ARBA00023242"/>
    </source>
</evidence>
<comment type="similarity">
    <text evidence="1">Belongs to the krueppel C2H2-type zinc-finger protein family.</text>
</comment>
<feature type="domain" description="C2H2-type" evidence="12">
    <location>
        <begin position="483"/>
        <end position="510"/>
    </location>
</feature>
<dbReference type="SUPFAM" id="SSF57667">
    <property type="entry name" value="beta-beta-alpha zinc fingers"/>
    <property type="match status" value="3"/>
</dbReference>
<feature type="domain" description="C2H2-type" evidence="12">
    <location>
        <begin position="366"/>
        <end position="391"/>
    </location>
</feature>
<feature type="domain" description="C2H2-type" evidence="12">
    <location>
        <begin position="426"/>
        <end position="454"/>
    </location>
</feature>
<keyword evidence="4 9" id="KW-0863">Zinc-finger</keyword>
<dbReference type="Gene3D" id="3.40.1800.20">
    <property type="match status" value="1"/>
</dbReference>
<evidence type="ECO:0000256" key="11">
    <source>
        <dbReference type="SAM" id="MobiDB-lite"/>
    </source>
</evidence>
<dbReference type="Pfam" id="PF00096">
    <property type="entry name" value="zf-C2H2"/>
    <property type="match status" value="2"/>
</dbReference>
<evidence type="ECO:0000313" key="14">
    <source>
        <dbReference type="EMBL" id="GBP42758.1"/>
    </source>
</evidence>
<dbReference type="SMART" id="SM00355">
    <property type="entry name" value="ZnF_C2H2"/>
    <property type="match status" value="10"/>
</dbReference>
<evidence type="ECO:0000256" key="3">
    <source>
        <dbReference type="ARBA" id="ARBA00022737"/>
    </source>
</evidence>
<keyword evidence="5 10" id="KW-0862">Zinc</keyword>
<dbReference type="OrthoDB" id="2687452at2759"/>
<dbReference type="PROSITE" id="PS50157">
    <property type="entry name" value="ZINC_FINGER_C2H2_2"/>
    <property type="match status" value="6"/>
</dbReference>
<feature type="compositionally biased region" description="Basic residues" evidence="11">
    <location>
        <begin position="174"/>
        <end position="183"/>
    </location>
</feature>
<dbReference type="PANTHER" id="PTHR24379">
    <property type="entry name" value="KRAB AND ZINC FINGER DOMAIN-CONTAINING"/>
    <property type="match status" value="1"/>
</dbReference>
<feature type="domain" description="C2H2-type" evidence="12">
    <location>
        <begin position="511"/>
        <end position="538"/>
    </location>
</feature>
<evidence type="ECO:0000256" key="5">
    <source>
        <dbReference type="ARBA" id="ARBA00022833"/>
    </source>
</evidence>
<evidence type="ECO:0000259" key="13">
    <source>
        <dbReference type="PROSITE" id="PS51915"/>
    </source>
</evidence>
<dbReference type="PROSITE" id="PS51915">
    <property type="entry name" value="ZAD"/>
    <property type="match status" value="1"/>
</dbReference>
<dbReference type="PROSITE" id="PS00028">
    <property type="entry name" value="ZINC_FINGER_C2H2_1"/>
    <property type="match status" value="5"/>
</dbReference>
<reference evidence="14 15" key="1">
    <citation type="journal article" date="2019" name="Commun. Biol.">
        <title>The bagworm genome reveals a unique fibroin gene that provides high tensile strength.</title>
        <authorList>
            <person name="Kono N."/>
            <person name="Nakamura H."/>
            <person name="Ohtoshi R."/>
            <person name="Tomita M."/>
            <person name="Numata K."/>
            <person name="Arakawa K."/>
        </authorList>
    </citation>
    <scope>NUCLEOTIDE SEQUENCE [LARGE SCALE GENOMIC DNA]</scope>
</reference>
<sequence length="587" mass="68510">MEVPLSTDICRCCLAPGNYKSLKDTFQWMGENENYGDMLKECFNITLCDHDDGCRGGVCELCITQLRNARNFKKQVLKSDQLFKRGLENNFKGEEVKIEFMNDNDIDSDVGNQDEYFVGLETEEEIEVPIKEEISVEVKNRKRQLKVPVKRESLVKKKKAEAETSGKGADGTTTKHKKRKKKNKGDSATPERIEHRVNLTNILRYSNATPFRDKKAKGFSCLYCCKYFTDIEELRVHTDLQSEKDKLNSMNDYKLSYNPIKVDITDLMCTICETEVHDLNDLKEHLVMYHDKKIHRHIKDVILPFRLESGNNFTCVVCSVVHISFKNLYHHMSSHYRNYCCKKCGAGYVTIAALRKHGKTHENGNFPCSFCNKTYTSLAKKKQHEKGVHTGGWLRNKCPHCPEIFVSYYDRNDHLVKVHNETPVLYPCNACEKVYKKKFELNRHIKHHHLQQKNYKCDICNSKFFSKRGLKDHILRHLGGESYTCDVCGKSFSRERTLKEHLRMHEDGKRFQCEVCKKTFAQKCSLKVHIKLHQDDLEIFKEFDDVKHLIDNRDVTLKQIAEENRLKAIEEREARERNTLGNPQIMM</sequence>
<proteinExistence type="inferred from homology"/>
<dbReference type="Proteomes" id="UP000299102">
    <property type="component" value="Unassembled WGS sequence"/>
</dbReference>
<keyword evidence="2 10" id="KW-0479">Metal-binding</keyword>
<feature type="binding site" evidence="10">
    <location>
        <position position="62"/>
    </location>
    <ligand>
        <name>Zn(2+)</name>
        <dbReference type="ChEBI" id="CHEBI:29105"/>
    </ligand>
</feature>
<evidence type="ECO:0000256" key="4">
    <source>
        <dbReference type="ARBA" id="ARBA00022771"/>
    </source>
</evidence>
<feature type="domain" description="ZAD" evidence="13">
    <location>
        <begin position="8"/>
        <end position="86"/>
    </location>
</feature>
<keyword evidence="6" id="KW-0805">Transcription regulation</keyword>
<comment type="caution">
    <text evidence="14">The sequence shown here is derived from an EMBL/GenBank/DDBJ whole genome shotgun (WGS) entry which is preliminary data.</text>
</comment>
<evidence type="ECO:0000256" key="1">
    <source>
        <dbReference type="ARBA" id="ARBA00006991"/>
    </source>
</evidence>
<protein>
    <submittedName>
        <fullName evidence="14">Zinc finger protein 778</fullName>
    </submittedName>
</protein>
<feature type="binding site" evidence="10">
    <location>
        <position position="59"/>
    </location>
    <ligand>
        <name>Zn(2+)</name>
        <dbReference type="ChEBI" id="CHEBI:29105"/>
    </ligand>
</feature>
<keyword evidence="3" id="KW-0677">Repeat</keyword>
<dbReference type="SUPFAM" id="SSF57716">
    <property type="entry name" value="Glucocorticoid receptor-like (DNA-binding domain)"/>
    <property type="match status" value="1"/>
</dbReference>
<evidence type="ECO:0000256" key="10">
    <source>
        <dbReference type="PROSITE-ProRule" id="PRU01263"/>
    </source>
</evidence>
<evidence type="ECO:0000256" key="9">
    <source>
        <dbReference type="PROSITE-ProRule" id="PRU00042"/>
    </source>
</evidence>
<dbReference type="Pfam" id="PF13912">
    <property type="entry name" value="zf-C2H2_6"/>
    <property type="match status" value="1"/>
</dbReference>
<dbReference type="EMBL" id="BGZK01000423">
    <property type="protein sequence ID" value="GBP42758.1"/>
    <property type="molecule type" value="Genomic_DNA"/>
</dbReference>
<keyword evidence="7" id="KW-0804">Transcription</keyword>
<evidence type="ECO:0000256" key="6">
    <source>
        <dbReference type="ARBA" id="ARBA00023015"/>
    </source>
</evidence>
<feature type="binding site" evidence="10">
    <location>
        <position position="10"/>
    </location>
    <ligand>
        <name>Zn(2+)</name>
        <dbReference type="ChEBI" id="CHEBI:29105"/>
    </ligand>
</feature>
<name>A0A4C1VUF1_EUMVA</name>
<keyword evidence="15" id="KW-1185">Reference proteome</keyword>
<evidence type="ECO:0000256" key="7">
    <source>
        <dbReference type="ARBA" id="ARBA00023163"/>
    </source>
</evidence>
<dbReference type="AlphaFoldDB" id="A0A4C1VUF1"/>
<dbReference type="FunFam" id="3.30.160.60:FF:000761">
    <property type="entry name" value="Zinc finger protein 449"/>
    <property type="match status" value="1"/>
</dbReference>